<dbReference type="SUPFAM" id="SSF50465">
    <property type="entry name" value="EF-Tu/eEF-1alpha/eIF2-gamma C-terminal domain"/>
    <property type="match status" value="1"/>
</dbReference>
<dbReference type="InterPro" id="IPR050055">
    <property type="entry name" value="EF-Tu_GTPase"/>
</dbReference>
<dbReference type="GO" id="GO:0001514">
    <property type="term" value="P:selenocysteine incorporation"/>
    <property type="evidence" value="ECO:0007669"/>
    <property type="project" value="TreeGrafter"/>
</dbReference>
<comment type="caution">
    <text evidence="5">The sequence shown here is derived from an EMBL/GenBank/DDBJ whole genome shotgun (WGS) entry which is preliminary data.</text>
</comment>
<name>A0A8J7YXV0_9ARCH</name>
<proteinExistence type="predicted"/>
<feature type="domain" description="Selenocysteine-specific elongation factor" evidence="4">
    <location>
        <begin position="170"/>
        <end position="261"/>
    </location>
</feature>
<keyword evidence="2" id="KW-0342">GTP-binding</keyword>
<dbReference type="InterPro" id="IPR048956">
    <property type="entry name" value="SelB_III_arc"/>
</dbReference>
<evidence type="ECO:0000259" key="4">
    <source>
        <dbReference type="Pfam" id="PF21440"/>
    </source>
</evidence>
<organism evidence="5 6">
    <name type="scientific">Candidatus Altarchaeum hamiconexum</name>
    <dbReference type="NCBI Taxonomy" id="1803513"/>
    <lineage>
        <taxon>Archaea</taxon>
        <taxon>Candidatus Altarchaeota</taxon>
        <taxon>Candidatus Altiarchaeia</taxon>
        <taxon>Candidatus Altarchaeales</taxon>
        <taxon>Candidatus Altarchaeaceae</taxon>
        <taxon>Candidatus Altarchaeum</taxon>
    </lineage>
</organism>
<dbReference type="PANTHER" id="PTHR43721:SF11">
    <property type="entry name" value="SELENOCYSTEINE-SPECIFIC ELONGATION FACTOR"/>
    <property type="match status" value="1"/>
</dbReference>
<protein>
    <recommendedName>
        <fullName evidence="7">Translation elongation factor EFTu-like domain-containing protein</fullName>
    </recommendedName>
</protein>
<sequence>MIDYAILKISAIDKTLAETIVAIDAFGIVNGCMIFDNYITIEQVKPYISGTVLEKYEIIENDMIKLREKIFEFEPARREGAVKIPIDHHFNVKGVGTVILGTVKRGVVKKHDKLMVYPTTKKSLVRSIQIHDKDYNEGEAGARVGLALKNIDSGELDRGFVLAPEGTLNTGDELKLKLKLSKYWKEPLAVDQMHHIGLGMQFFPARLTGIENSGKTELKAGETGIVTFKIEKKIVFEEGERAIVLKPEGTGLRVAGCGAVIL</sequence>
<dbReference type="InterPro" id="IPR009000">
    <property type="entry name" value="Transl_B-barrel_sf"/>
</dbReference>
<evidence type="ECO:0000256" key="2">
    <source>
        <dbReference type="ARBA" id="ARBA00023134"/>
    </source>
</evidence>
<dbReference type="Gene3D" id="2.40.30.10">
    <property type="entry name" value="Translation factors"/>
    <property type="match status" value="2"/>
</dbReference>
<dbReference type="AlphaFoldDB" id="A0A8J7YXV0"/>
<dbReference type="CDD" id="cd03696">
    <property type="entry name" value="SelB_II"/>
    <property type="match status" value="1"/>
</dbReference>
<dbReference type="InterPro" id="IPR004161">
    <property type="entry name" value="EFTu-like_2"/>
</dbReference>
<feature type="domain" description="Translation elongation factor EFTu-like" evidence="3">
    <location>
        <begin position="96"/>
        <end position="163"/>
    </location>
</feature>
<dbReference type="Pfam" id="PF03144">
    <property type="entry name" value="GTP_EFTU_D2"/>
    <property type="match status" value="1"/>
</dbReference>
<evidence type="ECO:0000313" key="5">
    <source>
        <dbReference type="EMBL" id="NCN65788.1"/>
    </source>
</evidence>
<accession>A0A8J7YXV0</accession>
<dbReference type="GO" id="GO:0003746">
    <property type="term" value="F:translation elongation factor activity"/>
    <property type="evidence" value="ECO:0007669"/>
    <property type="project" value="TreeGrafter"/>
</dbReference>
<dbReference type="Pfam" id="PF21440">
    <property type="entry name" value="aSelB_III"/>
    <property type="match status" value="1"/>
</dbReference>
<evidence type="ECO:0000256" key="1">
    <source>
        <dbReference type="ARBA" id="ARBA00022741"/>
    </source>
</evidence>
<evidence type="ECO:0000259" key="3">
    <source>
        <dbReference type="Pfam" id="PF03144"/>
    </source>
</evidence>
<reference evidence="5" key="1">
    <citation type="submission" date="2019-11" db="EMBL/GenBank/DDBJ databases">
        <title>Lipid analysis of CO2-rich subsurface aquifers suggests an autotrophy-based deep biosphere with lysolipids enriched in CPR bacteria.</title>
        <authorList>
            <person name="Probst A.J."/>
            <person name="Elling F.J."/>
            <person name="Castelle C.J."/>
            <person name="Zhu Q."/>
            <person name="Elvert M."/>
            <person name="Birarda G."/>
            <person name="Holman H.-Y."/>
            <person name="Lane K.R."/>
            <person name="Ladd B."/>
            <person name="Ryan M.C."/>
            <person name="Woyke T."/>
            <person name="Hinrichs K.-U."/>
            <person name="Banfield J.F."/>
        </authorList>
    </citation>
    <scope>NUCLEOTIDE SEQUENCE</scope>
    <source>
        <strain evidence="5">CG_2015-01_33_1645</strain>
    </source>
</reference>
<dbReference type="PANTHER" id="PTHR43721">
    <property type="entry name" value="ELONGATION FACTOR TU-RELATED"/>
    <property type="match status" value="1"/>
</dbReference>
<dbReference type="SUPFAM" id="SSF50447">
    <property type="entry name" value="Translation proteins"/>
    <property type="match status" value="1"/>
</dbReference>
<evidence type="ECO:0000313" key="6">
    <source>
        <dbReference type="Proteomes" id="UP000768163"/>
    </source>
</evidence>
<dbReference type="Proteomes" id="UP000768163">
    <property type="component" value="Unassembled WGS sequence"/>
</dbReference>
<dbReference type="GO" id="GO:0005525">
    <property type="term" value="F:GTP binding"/>
    <property type="evidence" value="ECO:0007669"/>
    <property type="project" value="UniProtKB-KW"/>
</dbReference>
<evidence type="ECO:0008006" key="7">
    <source>
        <dbReference type="Google" id="ProtNLM"/>
    </source>
</evidence>
<keyword evidence="1" id="KW-0547">Nucleotide-binding</keyword>
<dbReference type="InterPro" id="IPR009001">
    <property type="entry name" value="Transl_elong_EF1A/Init_IF2_C"/>
</dbReference>
<gene>
    <name evidence="5" type="ORF">GW910_07030</name>
</gene>
<dbReference type="EMBL" id="JAACVF010000250">
    <property type="protein sequence ID" value="NCN65788.1"/>
    <property type="molecule type" value="Genomic_DNA"/>
</dbReference>